<name>A0A0E9SAP7_ANGAN</name>
<feature type="chain" id="PRO_5002432402" evidence="1">
    <location>
        <begin position="19"/>
        <end position="53"/>
    </location>
</feature>
<keyword evidence="1" id="KW-0732">Signal</keyword>
<reference evidence="2" key="1">
    <citation type="submission" date="2014-11" db="EMBL/GenBank/DDBJ databases">
        <authorList>
            <person name="Amaro Gonzalez C."/>
        </authorList>
    </citation>
    <scope>NUCLEOTIDE SEQUENCE</scope>
</reference>
<proteinExistence type="predicted"/>
<evidence type="ECO:0000256" key="1">
    <source>
        <dbReference type="SAM" id="SignalP"/>
    </source>
</evidence>
<dbReference type="EMBL" id="GBXM01070974">
    <property type="protein sequence ID" value="JAH37603.1"/>
    <property type="molecule type" value="Transcribed_RNA"/>
</dbReference>
<protein>
    <submittedName>
        <fullName evidence="2">Uncharacterized protein</fullName>
    </submittedName>
</protein>
<reference evidence="2" key="2">
    <citation type="journal article" date="2015" name="Fish Shellfish Immunol.">
        <title>Early steps in the European eel (Anguilla anguilla)-Vibrio vulnificus interaction in the gills: Role of the RtxA13 toxin.</title>
        <authorList>
            <person name="Callol A."/>
            <person name="Pajuelo D."/>
            <person name="Ebbesson L."/>
            <person name="Teles M."/>
            <person name="MacKenzie S."/>
            <person name="Amaro C."/>
        </authorList>
    </citation>
    <scope>NUCLEOTIDE SEQUENCE</scope>
</reference>
<dbReference type="AlphaFoldDB" id="A0A0E9SAP7"/>
<organism evidence="2">
    <name type="scientific">Anguilla anguilla</name>
    <name type="common">European freshwater eel</name>
    <name type="synonym">Muraena anguilla</name>
    <dbReference type="NCBI Taxonomy" id="7936"/>
    <lineage>
        <taxon>Eukaryota</taxon>
        <taxon>Metazoa</taxon>
        <taxon>Chordata</taxon>
        <taxon>Craniata</taxon>
        <taxon>Vertebrata</taxon>
        <taxon>Euteleostomi</taxon>
        <taxon>Actinopterygii</taxon>
        <taxon>Neopterygii</taxon>
        <taxon>Teleostei</taxon>
        <taxon>Anguilliformes</taxon>
        <taxon>Anguillidae</taxon>
        <taxon>Anguilla</taxon>
    </lineage>
</organism>
<evidence type="ECO:0000313" key="2">
    <source>
        <dbReference type="EMBL" id="JAH37603.1"/>
    </source>
</evidence>
<accession>A0A0E9SAP7</accession>
<feature type="signal peptide" evidence="1">
    <location>
        <begin position="1"/>
        <end position="18"/>
    </location>
</feature>
<sequence>MLILIWNIQLTNCSCVHAQSPLPIQEREDIWGSLKHGVPKLLVFTLQPTAKLA</sequence>